<gene>
    <name evidence="1" type="ORF">NCS_10959</name>
</gene>
<keyword evidence="2" id="KW-1185">Reference proteome</keyword>
<organism evidence="1 2">
    <name type="scientific">Candidatus Nitrosotalea okcheonensis</name>
    <dbReference type="NCBI Taxonomy" id="1903276"/>
    <lineage>
        <taxon>Archaea</taxon>
        <taxon>Nitrososphaerota</taxon>
        <taxon>Nitrososphaeria</taxon>
        <taxon>Nitrosotaleales</taxon>
        <taxon>Nitrosotaleaceae</taxon>
        <taxon>Nitrosotalea</taxon>
    </lineage>
</organism>
<dbReference type="AlphaFoldDB" id="A0A2H1FEE2"/>
<evidence type="ECO:0000313" key="1">
    <source>
        <dbReference type="EMBL" id="SMH71152.1"/>
    </source>
</evidence>
<reference evidence="2" key="1">
    <citation type="submission" date="2017-03" db="EMBL/GenBank/DDBJ databases">
        <authorList>
            <person name="Herbold C."/>
        </authorList>
    </citation>
    <scope>NUCLEOTIDE SEQUENCE [LARGE SCALE GENOMIC DNA]</scope>
</reference>
<name>A0A2H1FEE2_9ARCH</name>
<dbReference type="EMBL" id="LT841358">
    <property type="protein sequence ID" value="SMH71152.1"/>
    <property type="molecule type" value="Genomic_DNA"/>
</dbReference>
<dbReference type="Proteomes" id="UP000230607">
    <property type="component" value="Chromosome 1"/>
</dbReference>
<evidence type="ECO:0000313" key="2">
    <source>
        <dbReference type="Proteomes" id="UP000230607"/>
    </source>
</evidence>
<sequence>MIQMNIRTPFRIVSRIIPNVDTMERISAELNIERDVQNQFDDLGGSIMCSYDVSKIEPSKKKQWRDDLRQNHHTVIYVPKSGHSEVFTMDQQVF</sequence>
<protein>
    <submittedName>
        <fullName evidence="1">Uncharacterized protein</fullName>
    </submittedName>
</protein>
<dbReference type="OrthoDB" id="8834at2157"/>
<proteinExistence type="predicted"/>
<dbReference type="RefSeq" id="WP_157927173.1">
    <property type="nucleotide sequence ID" value="NZ_LT841358.1"/>
</dbReference>
<accession>A0A2H1FEE2</accession>